<organism evidence="1 2">
    <name type="scientific">Aquimarina intermedia</name>
    <dbReference type="NCBI Taxonomy" id="350814"/>
    <lineage>
        <taxon>Bacteria</taxon>
        <taxon>Pseudomonadati</taxon>
        <taxon>Bacteroidota</taxon>
        <taxon>Flavobacteriia</taxon>
        <taxon>Flavobacteriales</taxon>
        <taxon>Flavobacteriaceae</taxon>
        <taxon>Aquimarina</taxon>
    </lineage>
</organism>
<reference evidence="1 2" key="1">
    <citation type="submission" date="2019-07" db="EMBL/GenBank/DDBJ databases">
        <title>Genomic Encyclopedia of Archaeal and Bacterial Type Strains, Phase II (KMG-II): from individual species to whole genera.</title>
        <authorList>
            <person name="Goeker M."/>
        </authorList>
    </citation>
    <scope>NUCLEOTIDE SEQUENCE [LARGE SCALE GENOMIC DNA]</scope>
    <source>
        <strain evidence="1 2">DSM 17527</strain>
    </source>
</reference>
<sequence>MSIETTKLELMHLLLQTQKESILKKLKSVFDEEQVDWWSEMSKNEQEEIKTGLEQADQGEYIPNETVLKRFDKWH</sequence>
<dbReference type="AlphaFoldDB" id="A0A5S5C9L3"/>
<dbReference type="RefSeq" id="WP_148782291.1">
    <property type="nucleotide sequence ID" value="NZ_VNHU01000003.1"/>
</dbReference>
<evidence type="ECO:0008006" key="3">
    <source>
        <dbReference type="Google" id="ProtNLM"/>
    </source>
</evidence>
<dbReference type="OrthoDB" id="770454at2"/>
<proteinExistence type="predicted"/>
<name>A0A5S5C9L3_9FLAO</name>
<protein>
    <recommendedName>
        <fullName evidence="3">Addiction module component</fullName>
    </recommendedName>
</protein>
<evidence type="ECO:0000313" key="2">
    <source>
        <dbReference type="Proteomes" id="UP000324376"/>
    </source>
</evidence>
<dbReference type="EMBL" id="VNHU01000003">
    <property type="protein sequence ID" value="TYP75308.1"/>
    <property type="molecule type" value="Genomic_DNA"/>
</dbReference>
<evidence type="ECO:0000313" key="1">
    <source>
        <dbReference type="EMBL" id="TYP75308.1"/>
    </source>
</evidence>
<gene>
    <name evidence="1" type="ORF">BD809_103372</name>
</gene>
<accession>A0A5S5C9L3</accession>
<comment type="caution">
    <text evidence="1">The sequence shown here is derived from an EMBL/GenBank/DDBJ whole genome shotgun (WGS) entry which is preliminary data.</text>
</comment>
<keyword evidence="2" id="KW-1185">Reference proteome</keyword>
<dbReference type="Proteomes" id="UP000324376">
    <property type="component" value="Unassembled WGS sequence"/>
</dbReference>